<dbReference type="eggNOG" id="COG1052">
    <property type="taxonomic scope" value="Bacteria"/>
</dbReference>
<dbReference type="AlphaFoldDB" id="Q13FL4"/>
<dbReference type="PATRIC" id="fig|266265.5.peg.9016"/>
<sequence>MSPPSAVASIAVLDDYQQTARCFADWASLAPRAQPVFFHDHVADPDSLAARLAPFDVVVLMRERTRLDAALLARLPRLRLIVSVGMWNAAIDLHAARAQRVVVSGTSGGDPAATPALTWGLILAITRNLHAEAASVRAGGWQVGLGVDVNGKTLGLLGLGRIGQAVARLGQAFGMRTIAWSQNLTAERAAEHGVERVDKDQLFRDADVLSVHLKLGERTRGIVGQRELALMKAGAYLVNTSRGPIISEAALIEALQARRIAGAALDVFDEEPLARQHPFRFLPNVLATPHLGYVTENTYRAAYPQIVEAIQAWLDGAPVRELPL</sequence>
<name>Q13FL4_PARXL</name>
<dbReference type="PANTHER" id="PTHR42789">
    <property type="entry name" value="D-ISOMER SPECIFIC 2-HYDROXYACID DEHYDROGENASE FAMILY PROTEIN (AFU_ORTHOLOGUE AFUA_6G10090)"/>
    <property type="match status" value="1"/>
</dbReference>
<dbReference type="InterPro" id="IPR006139">
    <property type="entry name" value="D-isomer_2_OHA_DH_cat_dom"/>
</dbReference>
<protein>
    <submittedName>
        <fullName evidence="7">2-hydroxyacid dehydrogenase</fullName>
    </submittedName>
</protein>
<comment type="similarity">
    <text evidence="1 4">Belongs to the D-isomer specific 2-hydroxyacid dehydrogenase family.</text>
</comment>
<evidence type="ECO:0000259" key="5">
    <source>
        <dbReference type="Pfam" id="PF00389"/>
    </source>
</evidence>
<reference evidence="7 8" key="1">
    <citation type="journal article" date="2006" name="Proc. Natl. Acad. Sci. U.S.A.">
        <title>Burkholderia xenovorans LB400 harbors a multi-replicon, 9.73-Mbp genome shaped for versatility.</title>
        <authorList>
            <person name="Chain P.S."/>
            <person name="Denef V.J."/>
            <person name="Konstantinidis K.T."/>
            <person name="Vergez L.M."/>
            <person name="Agullo L."/>
            <person name="Reyes V.L."/>
            <person name="Hauser L."/>
            <person name="Cordova M."/>
            <person name="Gomez L."/>
            <person name="Gonzalez M."/>
            <person name="Land M."/>
            <person name="Lao V."/>
            <person name="Larimer F."/>
            <person name="LiPuma J.J."/>
            <person name="Mahenthiralingam E."/>
            <person name="Malfatti S.A."/>
            <person name="Marx C.J."/>
            <person name="Parnell J.J."/>
            <person name="Ramette A."/>
            <person name="Richardson P."/>
            <person name="Seeger M."/>
            <person name="Smith D."/>
            <person name="Spilker T."/>
            <person name="Sul W.J."/>
            <person name="Tsoi T.V."/>
            <person name="Ulrich L.E."/>
            <person name="Zhulin I.B."/>
            <person name="Tiedje J.M."/>
        </authorList>
    </citation>
    <scope>NUCLEOTIDE SEQUENCE [LARGE SCALE GENOMIC DNA]</scope>
    <source>
        <strain evidence="7 8">LB400</strain>
    </source>
</reference>
<evidence type="ECO:0000313" key="7">
    <source>
        <dbReference type="EMBL" id="ABE37125.1"/>
    </source>
</evidence>
<gene>
    <name evidence="7" type="ORF">Bxe_C1265</name>
</gene>
<evidence type="ECO:0000256" key="4">
    <source>
        <dbReference type="RuleBase" id="RU003719"/>
    </source>
</evidence>
<evidence type="ECO:0000259" key="6">
    <source>
        <dbReference type="Pfam" id="PF02826"/>
    </source>
</evidence>
<dbReference type="Proteomes" id="UP000001817">
    <property type="component" value="Chromosome 3"/>
</dbReference>
<dbReference type="FunFam" id="3.40.50.720:FF:000203">
    <property type="entry name" value="D-3-phosphoglycerate dehydrogenase (SerA)"/>
    <property type="match status" value="1"/>
</dbReference>
<dbReference type="InterPro" id="IPR050857">
    <property type="entry name" value="D-2-hydroxyacid_DH"/>
</dbReference>
<dbReference type="RefSeq" id="WP_011494351.1">
    <property type="nucleotide sequence ID" value="NC_007953.1"/>
</dbReference>
<dbReference type="CDD" id="cd12169">
    <property type="entry name" value="PGDH_like_1"/>
    <property type="match status" value="1"/>
</dbReference>
<dbReference type="Pfam" id="PF00389">
    <property type="entry name" value="2-Hacid_dh"/>
    <property type="match status" value="1"/>
</dbReference>
<dbReference type="STRING" id="266265.Bxe_C1265"/>
<evidence type="ECO:0000313" key="8">
    <source>
        <dbReference type="Proteomes" id="UP000001817"/>
    </source>
</evidence>
<dbReference type="InterPro" id="IPR036291">
    <property type="entry name" value="NAD(P)-bd_dom_sf"/>
</dbReference>
<feature type="domain" description="D-isomer specific 2-hydroxyacid dehydrogenase catalytic" evidence="5">
    <location>
        <begin position="36"/>
        <end position="320"/>
    </location>
</feature>
<keyword evidence="3" id="KW-0520">NAD</keyword>
<dbReference type="KEGG" id="bxb:DR64_8548"/>
<keyword evidence="2 4" id="KW-0560">Oxidoreductase</keyword>
<proteinExistence type="inferred from homology"/>
<dbReference type="EMBL" id="CP000272">
    <property type="protein sequence ID" value="ABE37125.1"/>
    <property type="molecule type" value="Genomic_DNA"/>
</dbReference>
<dbReference type="KEGG" id="bxe:Bxe_C1265"/>
<keyword evidence="8" id="KW-1185">Reference proteome</keyword>
<evidence type="ECO:0000256" key="2">
    <source>
        <dbReference type="ARBA" id="ARBA00023002"/>
    </source>
</evidence>
<dbReference type="GO" id="GO:0016616">
    <property type="term" value="F:oxidoreductase activity, acting on the CH-OH group of donors, NAD or NADP as acceptor"/>
    <property type="evidence" value="ECO:0007669"/>
    <property type="project" value="InterPro"/>
</dbReference>
<dbReference type="Gene3D" id="3.40.50.720">
    <property type="entry name" value="NAD(P)-binding Rossmann-like Domain"/>
    <property type="match status" value="2"/>
</dbReference>
<dbReference type="GO" id="GO:0051287">
    <property type="term" value="F:NAD binding"/>
    <property type="evidence" value="ECO:0007669"/>
    <property type="project" value="InterPro"/>
</dbReference>
<dbReference type="PANTHER" id="PTHR42789:SF1">
    <property type="entry name" value="D-ISOMER SPECIFIC 2-HYDROXYACID DEHYDROGENASE FAMILY PROTEIN (AFU_ORTHOLOGUE AFUA_6G10090)"/>
    <property type="match status" value="1"/>
</dbReference>
<dbReference type="SUPFAM" id="SSF52283">
    <property type="entry name" value="Formate/glycerate dehydrogenase catalytic domain-like"/>
    <property type="match status" value="1"/>
</dbReference>
<dbReference type="SUPFAM" id="SSF51735">
    <property type="entry name" value="NAD(P)-binding Rossmann-fold domains"/>
    <property type="match status" value="1"/>
</dbReference>
<feature type="domain" description="D-isomer specific 2-hydroxyacid dehydrogenase NAD-binding" evidence="6">
    <location>
        <begin position="120"/>
        <end position="292"/>
    </location>
</feature>
<evidence type="ECO:0000256" key="3">
    <source>
        <dbReference type="ARBA" id="ARBA00023027"/>
    </source>
</evidence>
<dbReference type="Pfam" id="PF02826">
    <property type="entry name" value="2-Hacid_dh_C"/>
    <property type="match status" value="1"/>
</dbReference>
<dbReference type="InterPro" id="IPR006140">
    <property type="entry name" value="D-isomer_DH_NAD-bd"/>
</dbReference>
<dbReference type="OrthoDB" id="9805416at2"/>
<organism evidence="7 8">
    <name type="scientific">Paraburkholderia xenovorans (strain LB400)</name>
    <dbReference type="NCBI Taxonomy" id="266265"/>
    <lineage>
        <taxon>Bacteria</taxon>
        <taxon>Pseudomonadati</taxon>
        <taxon>Pseudomonadota</taxon>
        <taxon>Betaproteobacteria</taxon>
        <taxon>Burkholderiales</taxon>
        <taxon>Burkholderiaceae</taxon>
        <taxon>Paraburkholderia</taxon>
    </lineage>
</organism>
<evidence type="ECO:0000256" key="1">
    <source>
        <dbReference type="ARBA" id="ARBA00005854"/>
    </source>
</evidence>
<accession>Q13FL4</accession>